<feature type="binding site" evidence="8">
    <location>
        <position position="38"/>
    </location>
    <ligand>
        <name>ATP</name>
        <dbReference type="ChEBI" id="CHEBI:30616"/>
    </ligand>
</feature>
<proteinExistence type="predicted"/>
<protein>
    <recommendedName>
        <fullName evidence="9">Protein kinase domain-containing protein</fullName>
    </recommendedName>
</protein>
<evidence type="ECO:0000256" key="1">
    <source>
        <dbReference type="ARBA" id="ARBA00004496"/>
    </source>
</evidence>
<reference evidence="10" key="2">
    <citation type="submission" date="2025-08" db="UniProtKB">
        <authorList>
            <consortium name="Ensembl"/>
        </authorList>
    </citation>
    <scope>IDENTIFICATION</scope>
</reference>
<evidence type="ECO:0000256" key="8">
    <source>
        <dbReference type="PROSITE-ProRule" id="PRU10141"/>
    </source>
</evidence>
<dbReference type="InterPro" id="IPR051180">
    <property type="entry name" value="IKK"/>
</dbReference>
<dbReference type="InterPro" id="IPR011009">
    <property type="entry name" value="Kinase-like_dom_sf"/>
</dbReference>
<keyword evidence="6" id="KW-0418">Kinase</keyword>
<dbReference type="InterPro" id="IPR017441">
    <property type="entry name" value="Protein_kinase_ATP_BS"/>
</dbReference>
<dbReference type="Proteomes" id="UP000007875">
    <property type="component" value="Unassembled WGS sequence"/>
</dbReference>
<sequence>IRNTTNYIWSTNDVLGQGATGFVFKGRDKKSGQEFAIKVFNSMNYLSRSAEVRKREFEVLRKVDHKNVVRLFSVEEEVRLVTIINFYRLWSKNFMVFSALQNRPLRLEKCGHYKFLYAMLDDPENLYGLKESEFKQVLSHITAGMKHLHDKGIVHRDLKPGNIMRSMDEDGSAVFKLTDFGAARELGDDEQFMSLYGTEEYLHPDMYERAVLRKSAGKRFSATVDLWSMG</sequence>
<evidence type="ECO:0000259" key="9">
    <source>
        <dbReference type="PROSITE" id="PS50011"/>
    </source>
</evidence>
<dbReference type="Gene3D" id="1.10.510.10">
    <property type="entry name" value="Transferase(Phosphotransferase) domain 1"/>
    <property type="match status" value="1"/>
</dbReference>
<dbReference type="Gene3D" id="3.30.200.20">
    <property type="entry name" value="Phosphorylase Kinase, domain 1"/>
    <property type="match status" value="1"/>
</dbReference>
<keyword evidence="3" id="KW-0723">Serine/threonine-protein kinase</keyword>
<keyword evidence="2" id="KW-0963">Cytoplasm</keyword>
<dbReference type="OMA" id="MEHRAYF"/>
<evidence type="ECO:0000256" key="6">
    <source>
        <dbReference type="ARBA" id="ARBA00022777"/>
    </source>
</evidence>
<evidence type="ECO:0000256" key="3">
    <source>
        <dbReference type="ARBA" id="ARBA00022527"/>
    </source>
</evidence>
<dbReference type="FunFam" id="3.30.200.20:FF:000106">
    <property type="entry name" value="serine/threonine-protein kinase TBK1 isoform X1"/>
    <property type="match status" value="1"/>
</dbReference>
<keyword evidence="5 8" id="KW-0547">Nucleotide-binding</keyword>
<reference evidence="10" key="3">
    <citation type="submission" date="2025-09" db="UniProtKB">
        <authorList>
            <consortium name="Ensembl"/>
        </authorList>
    </citation>
    <scope>IDENTIFICATION</scope>
</reference>
<dbReference type="Pfam" id="PF00069">
    <property type="entry name" value="Pkinase"/>
    <property type="match status" value="1"/>
</dbReference>
<dbReference type="PROSITE" id="PS00107">
    <property type="entry name" value="PROTEIN_KINASE_ATP"/>
    <property type="match status" value="1"/>
</dbReference>
<evidence type="ECO:0000256" key="4">
    <source>
        <dbReference type="ARBA" id="ARBA00022679"/>
    </source>
</evidence>
<accession>H2YBQ9</accession>
<dbReference type="SMART" id="SM00220">
    <property type="entry name" value="S_TKc"/>
    <property type="match status" value="1"/>
</dbReference>
<evidence type="ECO:0000313" key="10">
    <source>
        <dbReference type="Ensembl" id="ENSCSAVP00000002757.1"/>
    </source>
</evidence>
<dbReference type="GeneTree" id="ENSGT00950000182937"/>
<dbReference type="Ensembl" id="ENSCSAVT00000002800.1">
    <property type="protein sequence ID" value="ENSCSAVP00000002757.1"/>
    <property type="gene ID" value="ENSCSAVG00000001635.1"/>
</dbReference>
<keyword evidence="7 8" id="KW-0067">ATP-binding</keyword>
<evidence type="ECO:0000313" key="11">
    <source>
        <dbReference type="Proteomes" id="UP000007875"/>
    </source>
</evidence>
<dbReference type="GO" id="GO:0005524">
    <property type="term" value="F:ATP binding"/>
    <property type="evidence" value="ECO:0007669"/>
    <property type="project" value="UniProtKB-UniRule"/>
</dbReference>
<dbReference type="SUPFAM" id="SSF56112">
    <property type="entry name" value="Protein kinase-like (PK-like)"/>
    <property type="match status" value="1"/>
</dbReference>
<dbReference type="HOGENOM" id="CLU_000288_101_0_1"/>
<comment type="subcellular location">
    <subcellularLocation>
        <location evidence="1">Cytoplasm</location>
    </subcellularLocation>
</comment>
<dbReference type="PANTHER" id="PTHR22969:SF15">
    <property type="entry name" value="FI05319P"/>
    <property type="match status" value="1"/>
</dbReference>
<evidence type="ECO:0000256" key="2">
    <source>
        <dbReference type="ARBA" id="ARBA00022490"/>
    </source>
</evidence>
<keyword evidence="4" id="KW-0808">Transferase</keyword>
<dbReference type="PANTHER" id="PTHR22969">
    <property type="entry name" value="IKB KINASE"/>
    <property type="match status" value="1"/>
</dbReference>
<name>H2YBQ9_CIOSA</name>
<dbReference type="PROSITE" id="PS50011">
    <property type="entry name" value="PROTEIN_KINASE_DOM"/>
    <property type="match status" value="1"/>
</dbReference>
<reference evidence="11" key="1">
    <citation type="submission" date="2003-08" db="EMBL/GenBank/DDBJ databases">
        <authorList>
            <person name="Birren B."/>
            <person name="Nusbaum C."/>
            <person name="Abebe A."/>
            <person name="Abouelleil A."/>
            <person name="Adekoya E."/>
            <person name="Ait-zahra M."/>
            <person name="Allen N."/>
            <person name="Allen T."/>
            <person name="An P."/>
            <person name="Anderson M."/>
            <person name="Anderson S."/>
            <person name="Arachchi H."/>
            <person name="Armbruster J."/>
            <person name="Bachantsang P."/>
            <person name="Baldwin J."/>
            <person name="Barry A."/>
            <person name="Bayul T."/>
            <person name="Blitshsteyn B."/>
            <person name="Bloom T."/>
            <person name="Blye J."/>
            <person name="Boguslavskiy L."/>
            <person name="Borowsky M."/>
            <person name="Boukhgalter B."/>
            <person name="Brunache A."/>
            <person name="Butler J."/>
            <person name="Calixte N."/>
            <person name="Calvo S."/>
            <person name="Camarata J."/>
            <person name="Campo K."/>
            <person name="Chang J."/>
            <person name="Cheshatsang Y."/>
            <person name="Citroen M."/>
            <person name="Collymore A."/>
            <person name="Considine T."/>
            <person name="Cook A."/>
            <person name="Cooke P."/>
            <person name="Corum B."/>
            <person name="Cuomo C."/>
            <person name="David R."/>
            <person name="Dawoe T."/>
            <person name="Degray S."/>
            <person name="Dodge S."/>
            <person name="Dooley K."/>
            <person name="Dorje P."/>
            <person name="Dorjee K."/>
            <person name="Dorris L."/>
            <person name="Duffey N."/>
            <person name="Dupes A."/>
            <person name="Elkins T."/>
            <person name="Engels R."/>
            <person name="Erickson J."/>
            <person name="Farina A."/>
            <person name="Faro S."/>
            <person name="Ferreira P."/>
            <person name="Fischer H."/>
            <person name="Fitzgerald M."/>
            <person name="Foley K."/>
            <person name="Gage D."/>
            <person name="Galagan J."/>
            <person name="Gearin G."/>
            <person name="Gnerre S."/>
            <person name="Gnirke A."/>
            <person name="Goyette A."/>
            <person name="Graham J."/>
            <person name="Grandbois E."/>
            <person name="Gyaltsen K."/>
            <person name="Hafez N."/>
            <person name="Hagopian D."/>
            <person name="Hagos B."/>
            <person name="Hall J."/>
            <person name="Hatcher B."/>
            <person name="Heller A."/>
            <person name="Higgins H."/>
            <person name="Honan T."/>
            <person name="Horn A."/>
            <person name="Houde N."/>
            <person name="Hughes L."/>
            <person name="Hulme W."/>
            <person name="Husby E."/>
            <person name="Iliev I."/>
            <person name="Jaffe D."/>
            <person name="Jones C."/>
            <person name="Kamal M."/>
            <person name="Kamat A."/>
            <person name="Kamvysselis M."/>
            <person name="Karlsson E."/>
            <person name="Kells C."/>
            <person name="Kieu A."/>
            <person name="Kisner P."/>
            <person name="Kodira C."/>
            <person name="Kulbokas E."/>
            <person name="Labutti K."/>
            <person name="Lama D."/>
            <person name="Landers T."/>
            <person name="Leger J."/>
            <person name="Levine S."/>
            <person name="Lewis D."/>
            <person name="Lewis T."/>
            <person name="Lindblad-toh K."/>
            <person name="Liu X."/>
            <person name="Lokyitsang T."/>
            <person name="Lokyitsang Y."/>
            <person name="Lucien O."/>
            <person name="Lui A."/>
            <person name="Ma L.J."/>
            <person name="Mabbitt R."/>
            <person name="Macdonald J."/>
            <person name="Maclean C."/>
            <person name="Major J."/>
            <person name="Manning J."/>
            <person name="Marabella R."/>
            <person name="Maru K."/>
            <person name="Matthews C."/>
            <person name="Mauceli E."/>
            <person name="Mccarthy M."/>
            <person name="Mcdonough S."/>
            <person name="Mcghee T."/>
            <person name="Meldrim J."/>
            <person name="Meneus L."/>
            <person name="Mesirov J."/>
            <person name="Mihalev A."/>
            <person name="Mihova T."/>
            <person name="Mikkelsen T."/>
            <person name="Mlenga V."/>
            <person name="Moru K."/>
            <person name="Mozes J."/>
            <person name="Mulrain L."/>
            <person name="Munson G."/>
            <person name="Naylor J."/>
            <person name="Newes C."/>
            <person name="Nguyen C."/>
            <person name="Nguyen N."/>
            <person name="Nguyen T."/>
            <person name="Nicol R."/>
            <person name="Nielsen C."/>
            <person name="Nizzari M."/>
            <person name="Norbu C."/>
            <person name="Norbu N."/>
            <person name="O'donnell P."/>
            <person name="Okoawo O."/>
            <person name="O'leary S."/>
            <person name="Omotosho B."/>
            <person name="O'neill K."/>
            <person name="Osman S."/>
            <person name="Parker S."/>
            <person name="Perrin D."/>
            <person name="Phunkhang P."/>
            <person name="Piqani B."/>
            <person name="Purcell S."/>
            <person name="Rachupka T."/>
            <person name="Ramasamy U."/>
            <person name="Rameau R."/>
            <person name="Ray V."/>
            <person name="Raymond C."/>
            <person name="Retta R."/>
            <person name="Richardson S."/>
            <person name="Rise C."/>
            <person name="Rodriguez J."/>
            <person name="Rogers J."/>
            <person name="Rogov P."/>
            <person name="Rutman M."/>
            <person name="Schupbach R."/>
            <person name="Seaman C."/>
            <person name="Settipalli S."/>
            <person name="Sharpe T."/>
            <person name="Sheridan J."/>
            <person name="Sherpa N."/>
            <person name="Shi J."/>
            <person name="Smirnov S."/>
            <person name="Smith C."/>
            <person name="Sougnez C."/>
            <person name="Spencer B."/>
            <person name="Stalker J."/>
            <person name="Stange-thomann N."/>
            <person name="Stavropoulos S."/>
            <person name="Stetson K."/>
            <person name="Stone C."/>
            <person name="Stone S."/>
            <person name="Stubbs M."/>
            <person name="Talamas J."/>
            <person name="Tchuinga P."/>
            <person name="Tenzing P."/>
            <person name="Tesfaye S."/>
            <person name="Theodore J."/>
            <person name="Thoulutsang Y."/>
            <person name="Topham K."/>
            <person name="Towey S."/>
            <person name="Tsamla T."/>
            <person name="Tsomo N."/>
            <person name="Vallee D."/>
            <person name="Vassiliev H."/>
            <person name="Venkataraman V."/>
            <person name="Vinson J."/>
            <person name="Vo A."/>
            <person name="Wade C."/>
            <person name="Wang S."/>
            <person name="Wangchuk T."/>
            <person name="Wangdi T."/>
            <person name="Whittaker C."/>
            <person name="Wilkinson J."/>
            <person name="Wu Y."/>
            <person name="Wyman D."/>
            <person name="Yadav S."/>
            <person name="Yang S."/>
            <person name="Yang X."/>
            <person name="Yeager S."/>
            <person name="Yee E."/>
            <person name="Young G."/>
            <person name="Zainoun J."/>
            <person name="Zembeck L."/>
            <person name="Zimmer A."/>
            <person name="Zody M."/>
            <person name="Lander E."/>
        </authorList>
    </citation>
    <scope>NUCLEOTIDE SEQUENCE [LARGE SCALE GENOMIC DNA]</scope>
</reference>
<organism evidence="10 11">
    <name type="scientific">Ciona savignyi</name>
    <name type="common">Pacific transparent sea squirt</name>
    <dbReference type="NCBI Taxonomy" id="51511"/>
    <lineage>
        <taxon>Eukaryota</taxon>
        <taxon>Metazoa</taxon>
        <taxon>Chordata</taxon>
        <taxon>Tunicata</taxon>
        <taxon>Ascidiacea</taxon>
        <taxon>Phlebobranchia</taxon>
        <taxon>Cionidae</taxon>
        <taxon>Ciona</taxon>
    </lineage>
</organism>
<dbReference type="AlphaFoldDB" id="H2YBQ9"/>
<dbReference type="InterPro" id="IPR000719">
    <property type="entry name" value="Prot_kinase_dom"/>
</dbReference>
<dbReference type="GO" id="GO:0004674">
    <property type="term" value="F:protein serine/threonine kinase activity"/>
    <property type="evidence" value="ECO:0007669"/>
    <property type="project" value="UniProtKB-KW"/>
</dbReference>
<keyword evidence="11" id="KW-1185">Reference proteome</keyword>
<evidence type="ECO:0000256" key="7">
    <source>
        <dbReference type="ARBA" id="ARBA00022840"/>
    </source>
</evidence>
<feature type="domain" description="Protein kinase" evidence="9">
    <location>
        <begin position="9"/>
        <end position="230"/>
    </location>
</feature>
<dbReference type="GO" id="GO:0005737">
    <property type="term" value="C:cytoplasm"/>
    <property type="evidence" value="ECO:0007669"/>
    <property type="project" value="UniProtKB-SubCell"/>
</dbReference>
<evidence type="ECO:0000256" key="5">
    <source>
        <dbReference type="ARBA" id="ARBA00022741"/>
    </source>
</evidence>